<dbReference type="Proteomes" id="UP000007015">
    <property type="component" value="Chromosome 10"/>
</dbReference>
<evidence type="ECO:0000313" key="2">
    <source>
        <dbReference type="Proteomes" id="UP000007015"/>
    </source>
</evidence>
<keyword evidence="2" id="KW-1185">Reference proteome</keyword>
<dbReference type="HOGENOM" id="CLU_2926789_0_0_1"/>
<name>B8BI91_ORYSI</name>
<gene>
    <name evidence="1" type="ORF">OsI_34651</name>
</gene>
<reference evidence="1 2" key="1">
    <citation type="journal article" date="2005" name="PLoS Biol.">
        <title>The genomes of Oryza sativa: a history of duplications.</title>
        <authorList>
            <person name="Yu J."/>
            <person name="Wang J."/>
            <person name="Lin W."/>
            <person name="Li S."/>
            <person name="Li H."/>
            <person name="Zhou J."/>
            <person name="Ni P."/>
            <person name="Dong W."/>
            <person name="Hu S."/>
            <person name="Zeng C."/>
            <person name="Zhang J."/>
            <person name="Zhang Y."/>
            <person name="Li R."/>
            <person name="Xu Z."/>
            <person name="Li S."/>
            <person name="Li X."/>
            <person name="Zheng H."/>
            <person name="Cong L."/>
            <person name="Lin L."/>
            <person name="Yin J."/>
            <person name="Geng J."/>
            <person name="Li G."/>
            <person name="Shi J."/>
            <person name="Liu J."/>
            <person name="Lv H."/>
            <person name="Li J."/>
            <person name="Wang J."/>
            <person name="Deng Y."/>
            <person name="Ran L."/>
            <person name="Shi X."/>
            <person name="Wang X."/>
            <person name="Wu Q."/>
            <person name="Li C."/>
            <person name="Ren X."/>
            <person name="Wang J."/>
            <person name="Wang X."/>
            <person name="Li D."/>
            <person name="Liu D."/>
            <person name="Zhang X."/>
            <person name="Ji Z."/>
            <person name="Zhao W."/>
            <person name="Sun Y."/>
            <person name="Zhang Z."/>
            <person name="Bao J."/>
            <person name="Han Y."/>
            <person name="Dong L."/>
            <person name="Ji J."/>
            <person name="Chen P."/>
            <person name="Wu S."/>
            <person name="Liu J."/>
            <person name="Xiao Y."/>
            <person name="Bu D."/>
            <person name="Tan J."/>
            <person name="Yang L."/>
            <person name="Ye C."/>
            <person name="Zhang J."/>
            <person name="Xu J."/>
            <person name="Zhou Y."/>
            <person name="Yu Y."/>
            <person name="Zhang B."/>
            <person name="Zhuang S."/>
            <person name="Wei H."/>
            <person name="Liu B."/>
            <person name="Lei M."/>
            <person name="Yu H."/>
            <person name="Li Y."/>
            <person name="Xu H."/>
            <person name="Wei S."/>
            <person name="He X."/>
            <person name="Fang L."/>
            <person name="Zhang Z."/>
            <person name="Zhang Y."/>
            <person name="Huang X."/>
            <person name="Su Z."/>
            <person name="Tong W."/>
            <person name="Li J."/>
            <person name="Tong Z."/>
            <person name="Li S."/>
            <person name="Ye J."/>
            <person name="Wang L."/>
            <person name="Fang L."/>
            <person name="Lei T."/>
            <person name="Chen C."/>
            <person name="Chen H."/>
            <person name="Xu Z."/>
            <person name="Li H."/>
            <person name="Huang H."/>
            <person name="Zhang F."/>
            <person name="Xu H."/>
            <person name="Li N."/>
            <person name="Zhao C."/>
            <person name="Li S."/>
            <person name="Dong L."/>
            <person name="Huang Y."/>
            <person name="Li L."/>
            <person name="Xi Y."/>
            <person name="Qi Q."/>
            <person name="Li W."/>
            <person name="Zhang B."/>
            <person name="Hu W."/>
            <person name="Zhang Y."/>
            <person name="Tian X."/>
            <person name="Jiao Y."/>
            <person name="Liang X."/>
            <person name="Jin J."/>
            <person name="Gao L."/>
            <person name="Zheng W."/>
            <person name="Hao B."/>
            <person name="Liu S."/>
            <person name="Wang W."/>
            <person name="Yuan L."/>
            <person name="Cao M."/>
            <person name="McDermott J."/>
            <person name="Samudrala R."/>
            <person name="Wang J."/>
            <person name="Wong G.K."/>
            <person name="Yang H."/>
        </authorList>
    </citation>
    <scope>NUCLEOTIDE SEQUENCE [LARGE SCALE GENOMIC DNA]</scope>
    <source>
        <strain evidence="2">cv. 93-11</strain>
    </source>
</reference>
<protein>
    <submittedName>
        <fullName evidence="1">Uncharacterized protein</fullName>
    </submittedName>
</protein>
<accession>B8BI91</accession>
<dbReference type="Gramene" id="BGIOSGA031401-TA">
    <property type="protein sequence ID" value="BGIOSGA031401-PA"/>
    <property type="gene ID" value="BGIOSGA031401"/>
</dbReference>
<dbReference type="AlphaFoldDB" id="B8BI91"/>
<dbReference type="EMBL" id="CM000135">
    <property type="protein sequence ID" value="EEC67441.1"/>
    <property type="molecule type" value="Genomic_DNA"/>
</dbReference>
<organism evidence="1 2">
    <name type="scientific">Oryza sativa subsp. indica</name>
    <name type="common">Rice</name>
    <dbReference type="NCBI Taxonomy" id="39946"/>
    <lineage>
        <taxon>Eukaryota</taxon>
        <taxon>Viridiplantae</taxon>
        <taxon>Streptophyta</taxon>
        <taxon>Embryophyta</taxon>
        <taxon>Tracheophyta</taxon>
        <taxon>Spermatophyta</taxon>
        <taxon>Magnoliopsida</taxon>
        <taxon>Liliopsida</taxon>
        <taxon>Poales</taxon>
        <taxon>Poaceae</taxon>
        <taxon>BOP clade</taxon>
        <taxon>Oryzoideae</taxon>
        <taxon>Oryzeae</taxon>
        <taxon>Oryzinae</taxon>
        <taxon>Oryza</taxon>
        <taxon>Oryza sativa</taxon>
    </lineage>
</organism>
<sequence length="61" mass="6890">MDDNFRTVTMEQCMRYPLYRSVINERETTASASLQKEPPRRASEALELAFAVAAHLGDGDE</sequence>
<evidence type="ECO:0000313" key="1">
    <source>
        <dbReference type="EMBL" id="EEC67441.1"/>
    </source>
</evidence>
<proteinExistence type="predicted"/>